<comment type="caution">
    <text evidence="2">The sequence shown here is derived from an EMBL/GenBank/DDBJ whole genome shotgun (WGS) entry which is preliminary data.</text>
</comment>
<evidence type="ECO:0000313" key="3">
    <source>
        <dbReference type="Proteomes" id="UP000823749"/>
    </source>
</evidence>
<sequence length="70" mass="7784">MLHRCLQRLSGSGLCLNSSPHLFFDASRPLSQHFTGVPMAPPPPPLLAARGHSNWGRMEECHDKSDPKKH</sequence>
<dbReference type="AlphaFoldDB" id="A0AAV6IGW6"/>
<keyword evidence="3" id="KW-1185">Reference proteome</keyword>
<evidence type="ECO:0000256" key="1">
    <source>
        <dbReference type="SAM" id="MobiDB-lite"/>
    </source>
</evidence>
<gene>
    <name evidence="2" type="ORF">RHGRI_028712</name>
</gene>
<evidence type="ECO:0000313" key="2">
    <source>
        <dbReference type="EMBL" id="KAG5527873.1"/>
    </source>
</evidence>
<organism evidence="2 3">
    <name type="scientific">Rhododendron griersonianum</name>
    <dbReference type="NCBI Taxonomy" id="479676"/>
    <lineage>
        <taxon>Eukaryota</taxon>
        <taxon>Viridiplantae</taxon>
        <taxon>Streptophyta</taxon>
        <taxon>Embryophyta</taxon>
        <taxon>Tracheophyta</taxon>
        <taxon>Spermatophyta</taxon>
        <taxon>Magnoliopsida</taxon>
        <taxon>eudicotyledons</taxon>
        <taxon>Gunneridae</taxon>
        <taxon>Pentapetalae</taxon>
        <taxon>asterids</taxon>
        <taxon>Ericales</taxon>
        <taxon>Ericaceae</taxon>
        <taxon>Ericoideae</taxon>
        <taxon>Rhodoreae</taxon>
        <taxon>Rhododendron</taxon>
    </lineage>
</organism>
<reference evidence="2" key="1">
    <citation type="submission" date="2020-08" db="EMBL/GenBank/DDBJ databases">
        <title>Plant Genome Project.</title>
        <authorList>
            <person name="Zhang R.-G."/>
        </authorList>
    </citation>
    <scope>NUCLEOTIDE SEQUENCE</scope>
    <source>
        <strain evidence="2">WSP0</strain>
        <tissue evidence="2">Leaf</tissue>
    </source>
</reference>
<feature type="compositionally biased region" description="Basic and acidic residues" evidence="1">
    <location>
        <begin position="57"/>
        <end position="70"/>
    </location>
</feature>
<feature type="region of interest" description="Disordered" evidence="1">
    <location>
        <begin position="35"/>
        <end position="70"/>
    </location>
</feature>
<protein>
    <submittedName>
        <fullName evidence="2">Uncharacterized protein</fullName>
    </submittedName>
</protein>
<proteinExistence type="predicted"/>
<dbReference type="EMBL" id="JACTNZ010000010">
    <property type="protein sequence ID" value="KAG5527873.1"/>
    <property type="molecule type" value="Genomic_DNA"/>
</dbReference>
<dbReference type="Proteomes" id="UP000823749">
    <property type="component" value="Chromosome 10"/>
</dbReference>
<name>A0AAV6IGW6_9ERIC</name>
<accession>A0AAV6IGW6</accession>